<accession>A0A8R1UDU6</accession>
<organism evidence="1 2">
    <name type="scientific">Pristionchus pacificus</name>
    <name type="common">Parasitic nematode worm</name>
    <dbReference type="NCBI Taxonomy" id="54126"/>
    <lineage>
        <taxon>Eukaryota</taxon>
        <taxon>Metazoa</taxon>
        <taxon>Ecdysozoa</taxon>
        <taxon>Nematoda</taxon>
        <taxon>Chromadorea</taxon>
        <taxon>Rhabditida</taxon>
        <taxon>Rhabditina</taxon>
        <taxon>Diplogasteromorpha</taxon>
        <taxon>Diplogasteroidea</taxon>
        <taxon>Neodiplogasteridae</taxon>
        <taxon>Pristionchus</taxon>
    </lineage>
</organism>
<reference evidence="1" key="2">
    <citation type="submission" date="2022-06" db="UniProtKB">
        <authorList>
            <consortium name="EnsemblMetazoa"/>
        </authorList>
    </citation>
    <scope>IDENTIFICATION</scope>
    <source>
        <strain evidence="1">PS312</strain>
    </source>
</reference>
<accession>A0A2A6CBQ8</accession>
<sequence>MSLHQSSHSLAPSISLLFSSFPTFTRSKLRVMPRVDFCDFIETIERDMKERHERIEATVNSVDTSSLLQVIRDVEKESLVLIDVLTNQHKNCEEEAINIHTSEMSLLEELVEKEQHFLQRVKDISDVRFSEALVEKEMEKLNLK</sequence>
<protein>
    <submittedName>
        <fullName evidence="1">Uncharacterized protein</fullName>
    </submittedName>
</protein>
<dbReference type="Proteomes" id="UP000005239">
    <property type="component" value="Unassembled WGS sequence"/>
</dbReference>
<dbReference type="EnsemblMetazoa" id="PPA17298.1">
    <property type="protein sequence ID" value="PPA17298.1"/>
    <property type="gene ID" value="WBGene00106852"/>
</dbReference>
<evidence type="ECO:0000313" key="1">
    <source>
        <dbReference type="EnsemblMetazoa" id="PPA17298.1"/>
    </source>
</evidence>
<reference evidence="2" key="1">
    <citation type="journal article" date="2008" name="Nat. Genet.">
        <title>The Pristionchus pacificus genome provides a unique perspective on nematode lifestyle and parasitism.</title>
        <authorList>
            <person name="Dieterich C."/>
            <person name="Clifton S.W."/>
            <person name="Schuster L.N."/>
            <person name="Chinwalla A."/>
            <person name="Delehaunty K."/>
            <person name="Dinkelacker I."/>
            <person name="Fulton L."/>
            <person name="Fulton R."/>
            <person name="Godfrey J."/>
            <person name="Minx P."/>
            <person name="Mitreva M."/>
            <person name="Roeseler W."/>
            <person name="Tian H."/>
            <person name="Witte H."/>
            <person name="Yang S.P."/>
            <person name="Wilson R.K."/>
            <person name="Sommer R.J."/>
        </authorList>
    </citation>
    <scope>NUCLEOTIDE SEQUENCE [LARGE SCALE GENOMIC DNA]</scope>
    <source>
        <strain evidence="2">PS312</strain>
    </source>
</reference>
<dbReference type="AlphaFoldDB" id="A0A2A6CBQ8"/>
<name>A0A2A6CBQ8_PRIPA</name>
<evidence type="ECO:0000313" key="2">
    <source>
        <dbReference type="Proteomes" id="UP000005239"/>
    </source>
</evidence>
<keyword evidence="2" id="KW-1185">Reference proteome</keyword>
<gene>
    <name evidence="1" type="primary">WBGene00106852</name>
</gene>
<proteinExistence type="predicted"/>